<evidence type="ECO:0000256" key="15">
    <source>
        <dbReference type="PROSITE-ProRule" id="PRU00175"/>
    </source>
</evidence>
<feature type="compositionally biased region" description="Basic residues" evidence="16">
    <location>
        <begin position="529"/>
        <end position="538"/>
    </location>
</feature>
<feature type="domain" description="RING-type" evidence="17">
    <location>
        <begin position="34"/>
        <end position="73"/>
    </location>
</feature>
<evidence type="ECO:0000256" key="12">
    <source>
        <dbReference type="ARBA" id="ARBA00076940"/>
    </source>
</evidence>
<dbReference type="InterPro" id="IPR013083">
    <property type="entry name" value="Znf_RING/FYVE/PHD"/>
</dbReference>
<dbReference type="GO" id="GO:0061630">
    <property type="term" value="F:ubiquitin protein ligase activity"/>
    <property type="evidence" value="ECO:0007669"/>
    <property type="project" value="UniProtKB-EC"/>
</dbReference>
<evidence type="ECO:0000256" key="11">
    <source>
        <dbReference type="ARBA" id="ARBA00076856"/>
    </source>
</evidence>
<dbReference type="SUPFAM" id="SSF57850">
    <property type="entry name" value="RING/U-box"/>
    <property type="match status" value="1"/>
</dbReference>
<evidence type="ECO:0000256" key="6">
    <source>
        <dbReference type="ARBA" id="ARBA00022786"/>
    </source>
</evidence>
<reference evidence="18 19" key="1">
    <citation type="journal article" date="2020" name="Cell">
        <title>Large-Scale Comparative Analyses of Tick Genomes Elucidate Their Genetic Diversity and Vector Capacities.</title>
        <authorList>
            <consortium name="Tick Genome and Microbiome Consortium (TIGMIC)"/>
            <person name="Jia N."/>
            <person name="Wang J."/>
            <person name="Shi W."/>
            <person name="Du L."/>
            <person name="Sun Y."/>
            <person name="Zhan W."/>
            <person name="Jiang J.F."/>
            <person name="Wang Q."/>
            <person name="Zhang B."/>
            <person name="Ji P."/>
            <person name="Bell-Sakyi L."/>
            <person name="Cui X.M."/>
            <person name="Yuan T.T."/>
            <person name="Jiang B.G."/>
            <person name="Yang W.F."/>
            <person name="Lam T.T."/>
            <person name="Chang Q.C."/>
            <person name="Ding S.J."/>
            <person name="Wang X.J."/>
            <person name="Zhu J.G."/>
            <person name="Ruan X.D."/>
            <person name="Zhao L."/>
            <person name="Wei J.T."/>
            <person name="Ye R.Z."/>
            <person name="Que T.C."/>
            <person name="Du C.H."/>
            <person name="Zhou Y.H."/>
            <person name="Cheng J.X."/>
            <person name="Dai P.F."/>
            <person name="Guo W.B."/>
            <person name="Han X.H."/>
            <person name="Huang E.J."/>
            <person name="Li L.F."/>
            <person name="Wei W."/>
            <person name="Gao Y.C."/>
            <person name="Liu J.Z."/>
            <person name="Shao H.Z."/>
            <person name="Wang X."/>
            <person name="Wang C.C."/>
            <person name="Yang T.C."/>
            <person name="Huo Q.B."/>
            <person name="Li W."/>
            <person name="Chen H.Y."/>
            <person name="Chen S.E."/>
            <person name="Zhou L.G."/>
            <person name="Ni X.B."/>
            <person name="Tian J.H."/>
            <person name="Sheng Y."/>
            <person name="Liu T."/>
            <person name="Pan Y.S."/>
            <person name="Xia L.Y."/>
            <person name="Li J."/>
            <person name="Zhao F."/>
            <person name="Cao W.C."/>
        </authorList>
    </citation>
    <scope>NUCLEOTIDE SEQUENCE [LARGE SCALE GENOMIC DNA]</scope>
    <source>
        <strain evidence="18">HaeL-2018</strain>
    </source>
</reference>
<proteinExistence type="predicted"/>
<evidence type="ECO:0000256" key="10">
    <source>
        <dbReference type="ARBA" id="ARBA00071236"/>
    </source>
</evidence>
<evidence type="ECO:0000256" key="13">
    <source>
        <dbReference type="ARBA" id="ARBA00079040"/>
    </source>
</evidence>
<feature type="region of interest" description="Disordered" evidence="16">
    <location>
        <begin position="353"/>
        <end position="391"/>
    </location>
</feature>
<dbReference type="GO" id="GO:0006513">
    <property type="term" value="P:protein monoubiquitination"/>
    <property type="evidence" value="ECO:0007669"/>
    <property type="project" value="TreeGrafter"/>
</dbReference>
<name>A0A9J6FUB0_HAELO</name>
<evidence type="ECO:0000259" key="17">
    <source>
        <dbReference type="PROSITE" id="PS50089"/>
    </source>
</evidence>
<evidence type="ECO:0000256" key="2">
    <source>
        <dbReference type="ARBA" id="ARBA00012483"/>
    </source>
</evidence>
<dbReference type="FunFam" id="3.30.40.10:FF:000136">
    <property type="entry name" value="E3 ubiquitin-protein ligase Topors"/>
    <property type="match status" value="1"/>
</dbReference>
<feature type="compositionally biased region" description="Basic and acidic residues" evidence="16">
    <location>
        <begin position="440"/>
        <end position="462"/>
    </location>
</feature>
<dbReference type="GO" id="GO:0000209">
    <property type="term" value="P:protein polyubiquitination"/>
    <property type="evidence" value="ECO:0007669"/>
    <property type="project" value="TreeGrafter"/>
</dbReference>
<dbReference type="InterPro" id="IPR058745">
    <property type="entry name" value="PWI_Topors"/>
</dbReference>
<evidence type="ECO:0000313" key="19">
    <source>
        <dbReference type="Proteomes" id="UP000821853"/>
    </source>
</evidence>
<dbReference type="GO" id="GO:0008270">
    <property type="term" value="F:zinc ion binding"/>
    <property type="evidence" value="ECO:0007669"/>
    <property type="project" value="UniProtKB-KW"/>
</dbReference>
<keyword evidence="9" id="KW-0804">Transcription</keyword>
<keyword evidence="5 15" id="KW-0863">Zinc-finger</keyword>
<dbReference type="OrthoDB" id="6509683at2759"/>
<evidence type="ECO:0000256" key="4">
    <source>
        <dbReference type="ARBA" id="ARBA00022723"/>
    </source>
</evidence>
<evidence type="ECO:0000256" key="16">
    <source>
        <dbReference type="SAM" id="MobiDB-lite"/>
    </source>
</evidence>
<dbReference type="Pfam" id="PF00097">
    <property type="entry name" value="zf-C3HC4"/>
    <property type="match status" value="1"/>
</dbReference>
<dbReference type="InterPro" id="IPR017907">
    <property type="entry name" value="Znf_RING_CS"/>
</dbReference>
<dbReference type="PANTHER" id="PTHR46077:SF1">
    <property type="entry name" value="TOP1 BINDING ARGININE_SERINE RICH PROTEIN, E3 UBIQUITIN LIGASE"/>
    <property type="match status" value="1"/>
</dbReference>
<protein>
    <recommendedName>
        <fullName evidence="10">E3 ubiquitin-protein ligase Topors</fullName>
        <ecNumber evidence="2">2.3.2.27</ecNumber>
    </recommendedName>
    <alternativeName>
        <fullName evidence="11">RING-type E3 ubiquitin transferase Topors</fullName>
    </alternativeName>
    <alternativeName>
        <fullName evidence="13">SUMO1-protein E3 ligase Topors</fullName>
    </alternativeName>
    <alternativeName>
        <fullName evidence="12">Topoisomerase I-binding RING finger protein</fullName>
    </alternativeName>
    <alternativeName>
        <fullName evidence="14">Topoisomerase I-binding arginine/serine-rich protein</fullName>
    </alternativeName>
</protein>
<dbReference type="OMA" id="YRDNPAC"/>
<feature type="region of interest" description="Disordered" evidence="16">
    <location>
        <begin position="436"/>
        <end position="538"/>
    </location>
</feature>
<dbReference type="CDD" id="cd16574">
    <property type="entry name" value="RING-HC_Topors"/>
    <property type="match status" value="1"/>
</dbReference>
<dbReference type="PROSITE" id="PS00518">
    <property type="entry name" value="ZF_RING_1"/>
    <property type="match status" value="1"/>
</dbReference>
<dbReference type="PROSITE" id="PS50089">
    <property type="entry name" value="ZF_RING_2"/>
    <property type="match status" value="1"/>
</dbReference>
<evidence type="ECO:0000256" key="5">
    <source>
        <dbReference type="ARBA" id="ARBA00022771"/>
    </source>
</evidence>
<evidence type="ECO:0000256" key="14">
    <source>
        <dbReference type="ARBA" id="ARBA00079184"/>
    </source>
</evidence>
<dbReference type="SMART" id="SM00184">
    <property type="entry name" value="RING"/>
    <property type="match status" value="1"/>
</dbReference>
<accession>A0A9J6FUB0</accession>
<dbReference type="EC" id="2.3.2.27" evidence="2"/>
<comment type="caution">
    <text evidence="18">The sequence shown here is derived from an EMBL/GenBank/DDBJ whole genome shotgun (WGS) entry which is preliminary data.</text>
</comment>
<dbReference type="PANTHER" id="PTHR46077">
    <property type="entry name" value="E3 UBIQUITIN-PROTEIN LIGASE TOPORS"/>
    <property type="match status" value="1"/>
</dbReference>
<keyword evidence="4" id="KW-0479">Metal-binding</keyword>
<evidence type="ECO:0000256" key="1">
    <source>
        <dbReference type="ARBA" id="ARBA00000900"/>
    </source>
</evidence>
<dbReference type="AlphaFoldDB" id="A0A9J6FUB0"/>
<keyword evidence="6" id="KW-0833">Ubl conjugation pathway</keyword>
<dbReference type="EMBL" id="JABSTR010000004">
    <property type="protein sequence ID" value="KAH9366693.1"/>
    <property type="molecule type" value="Genomic_DNA"/>
</dbReference>
<dbReference type="InterPro" id="IPR001841">
    <property type="entry name" value="Znf_RING"/>
</dbReference>
<evidence type="ECO:0000313" key="18">
    <source>
        <dbReference type="EMBL" id="KAH9366693.1"/>
    </source>
</evidence>
<organism evidence="18 19">
    <name type="scientific">Haemaphysalis longicornis</name>
    <name type="common">Bush tick</name>
    <dbReference type="NCBI Taxonomy" id="44386"/>
    <lineage>
        <taxon>Eukaryota</taxon>
        <taxon>Metazoa</taxon>
        <taxon>Ecdysozoa</taxon>
        <taxon>Arthropoda</taxon>
        <taxon>Chelicerata</taxon>
        <taxon>Arachnida</taxon>
        <taxon>Acari</taxon>
        <taxon>Parasitiformes</taxon>
        <taxon>Ixodida</taxon>
        <taxon>Ixodoidea</taxon>
        <taxon>Ixodidae</taxon>
        <taxon>Haemaphysalinae</taxon>
        <taxon>Haemaphysalis</taxon>
    </lineage>
</organism>
<dbReference type="Pfam" id="PF26084">
    <property type="entry name" value="PWI_Topors"/>
    <property type="match status" value="1"/>
</dbReference>
<keyword evidence="7" id="KW-0862">Zinc</keyword>
<evidence type="ECO:0000256" key="8">
    <source>
        <dbReference type="ARBA" id="ARBA00023015"/>
    </source>
</evidence>
<evidence type="ECO:0000256" key="7">
    <source>
        <dbReference type="ARBA" id="ARBA00022833"/>
    </source>
</evidence>
<sequence>MDCLHLNAPSLKMAAAASSSPPRNRNTASPEDSCAICLGAPENKSFTDSCFHTFCFACLAEWAKVKAECPLCKQRFESIIHSVRSLEDYDQYFVSELQRPSLSTMEYYNGRYSGMSAMTAGWLEELEMRQHVRHATVRNRHQERHVPRGAVTSAERQELYGLDLWAVPSYSHYRETSPRFYRDNPACTHRLVPWLNRELNALMTSQSSVRQVMDIVMWLILDYDIRHPAFAATLHCFLDQYAEHFVYEFYLFATSVHDMVEYDRNTVYKSRSQAYWRGDPVKRFREALAKQNRTAPRPATARRESPQPGPSGLGAARQGVTTSVVSDSDSDSSDCILVKVVKPQRERTPVVIEILTSSDDERDLTAPGPSQDRRTERAGSPSEISSHRCCSPEFDNVTSSSADSCLHPDLSPVSCSSPELRDVSPASFSEFSEISNSLSDRSRSGEHSREVHSVQKQEHVADEWETSSDDDSRPPAQAKTPRKLESVVVAVNAGRKRSRDASSREHHCSRRHRRCCDHNTRTSTPNNERRHRSSSREF</sequence>
<dbReference type="InterPro" id="IPR018957">
    <property type="entry name" value="Znf_C3HC4_RING-type"/>
</dbReference>
<comment type="catalytic activity">
    <reaction evidence="1">
        <text>S-ubiquitinyl-[E2 ubiquitin-conjugating enzyme]-L-cysteine + [acceptor protein]-L-lysine = [E2 ubiquitin-conjugating enzyme]-L-cysteine + N(6)-ubiquitinyl-[acceptor protein]-L-lysine.</text>
        <dbReference type="EC" id="2.3.2.27"/>
    </reaction>
</comment>
<feature type="region of interest" description="Disordered" evidence="16">
    <location>
        <begin position="291"/>
        <end position="331"/>
    </location>
</feature>
<gene>
    <name evidence="18" type="ORF">HPB48_021194</name>
</gene>
<keyword evidence="19" id="KW-1185">Reference proteome</keyword>
<dbReference type="Gene3D" id="3.30.40.10">
    <property type="entry name" value="Zinc/RING finger domain, C3HC4 (zinc finger)"/>
    <property type="match status" value="1"/>
</dbReference>
<dbReference type="Proteomes" id="UP000821853">
    <property type="component" value="Chromosome 2"/>
</dbReference>
<dbReference type="InterPro" id="IPR058746">
    <property type="entry name" value="Znf_RING-type_Topors"/>
</dbReference>
<keyword evidence="8" id="KW-0805">Transcription regulation</keyword>
<evidence type="ECO:0000256" key="3">
    <source>
        <dbReference type="ARBA" id="ARBA00022679"/>
    </source>
</evidence>
<keyword evidence="3" id="KW-0808">Transferase</keyword>
<dbReference type="VEuPathDB" id="VectorBase:HLOH_061856"/>
<evidence type="ECO:0000256" key="9">
    <source>
        <dbReference type="ARBA" id="ARBA00023163"/>
    </source>
</evidence>